<keyword evidence="7 11" id="KW-0805">Transcription regulation</keyword>
<accession>A0AAW1P3S2</accession>
<gene>
    <name evidence="12" type="ORF">WJX73_003629</name>
</gene>
<keyword evidence="8 11" id="KW-0804">Transcription</keyword>
<comment type="similarity">
    <text evidence="2 11">Belongs to the TFB4 family.</text>
</comment>
<evidence type="ECO:0000256" key="10">
    <source>
        <dbReference type="ARBA" id="ARBA00023242"/>
    </source>
</evidence>
<evidence type="ECO:0000256" key="3">
    <source>
        <dbReference type="ARBA" id="ARBA00022723"/>
    </source>
</evidence>
<dbReference type="Pfam" id="PF03850">
    <property type="entry name" value="Tfb4"/>
    <property type="match status" value="1"/>
</dbReference>
<evidence type="ECO:0000313" key="13">
    <source>
        <dbReference type="Proteomes" id="UP001465755"/>
    </source>
</evidence>
<keyword evidence="13" id="KW-1185">Reference proteome</keyword>
<reference evidence="12 13" key="1">
    <citation type="journal article" date="2024" name="Nat. Commun.">
        <title>Phylogenomics reveals the evolutionary origins of lichenization in chlorophyte algae.</title>
        <authorList>
            <person name="Puginier C."/>
            <person name="Libourel C."/>
            <person name="Otte J."/>
            <person name="Skaloud P."/>
            <person name="Haon M."/>
            <person name="Grisel S."/>
            <person name="Petersen M."/>
            <person name="Berrin J.G."/>
            <person name="Delaux P.M."/>
            <person name="Dal Grande F."/>
            <person name="Keller J."/>
        </authorList>
    </citation>
    <scope>NUCLEOTIDE SEQUENCE [LARGE SCALE GENOMIC DNA]</scope>
    <source>
        <strain evidence="12 13">SAG 2036</strain>
    </source>
</reference>
<evidence type="ECO:0000256" key="1">
    <source>
        <dbReference type="ARBA" id="ARBA00004123"/>
    </source>
</evidence>
<sequence>MSEDSSSSLMVVLLETHSSMWIQADSQPADQRHLSAAGLLEQAVGFLNAFLLLSDANQLAVFCIHASTSHLLHLSPGLLQTRAKDKALMQDTLGLEIIARIQDIMQQPETDMGGRPALAGALSRALCFIRGQWGGSAEEGQRLKALGRAPPRLLTIASSQDAPQQYIPTMNAIFAAQKLGVVMDTCMAGPHESAYLQQAAHITGGQYLRPSKPGALLQYLLTLYLADTNTRKLLKYPPSPGIDFSASCFCHKNPIDMGFVCSVCLSIFCENVKECSTCGTKFDLL</sequence>
<protein>
    <recommendedName>
        <fullName evidence="11">General transcription and DNA repair factor IIH subunit TFB4</fullName>
    </recommendedName>
    <alternativeName>
        <fullName evidence="11">RNA polymerase II transcription factor B subunit 4</fullName>
    </alternativeName>
</protein>
<evidence type="ECO:0000256" key="8">
    <source>
        <dbReference type="ARBA" id="ARBA00023163"/>
    </source>
</evidence>
<evidence type="ECO:0000256" key="11">
    <source>
        <dbReference type="RuleBase" id="RU368090"/>
    </source>
</evidence>
<evidence type="ECO:0000313" key="12">
    <source>
        <dbReference type="EMBL" id="KAK9803213.1"/>
    </source>
</evidence>
<keyword evidence="6 11" id="KW-0862">Zinc</keyword>
<dbReference type="PANTHER" id="PTHR12831">
    <property type="entry name" value="TRANSCRIPTION INITIATION FACTOR IIH TFIIH , POLYPEPTIDE 3-RELATED"/>
    <property type="match status" value="1"/>
</dbReference>
<dbReference type="Proteomes" id="UP001465755">
    <property type="component" value="Unassembled WGS sequence"/>
</dbReference>
<keyword evidence="5 11" id="KW-0863">Zinc-finger</keyword>
<dbReference type="GO" id="GO:0005675">
    <property type="term" value="C:transcription factor TFIIH holo complex"/>
    <property type="evidence" value="ECO:0007669"/>
    <property type="project" value="UniProtKB-UniRule"/>
</dbReference>
<dbReference type="GO" id="GO:0006289">
    <property type="term" value="P:nucleotide-excision repair"/>
    <property type="evidence" value="ECO:0007669"/>
    <property type="project" value="UniProtKB-UniRule"/>
</dbReference>
<comment type="subunit">
    <text evidence="11">Component of the 7-subunit TFIIH core complex composed of XPB, XPD, TFB1/GTF2H1, GTF2H2/P44, TFB4/GTF2H3, TFB2/GTF2H4 and TFB5/GTF2H5, which is active in NER. The core complex associates with the 3-subunit CDK-activating kinase (CAK) module composed of CYCH1/cyclin H1, CDKD and MAT1/At4g30820 to form the 10-subunit holoenzyme (holo-TFIIH) active in transcription.</text>
</comment>
<name>A0AAW1P3S2_9CHLO</name>
<keyword evidence="9 11" id="KW-0234">DNA repair</keyword>
<organism evidence="12 13">
    <name type="scientific">Symbiochloris irregularis</name>
    <dbReference type="NCBI Taxonomy" id="706552"/>
    <lineage>
        <taxon>Eukaryota</taxon>
        <taxon>Viridiplantae</taxon>
        <taxon>Chlorophyta</taxon>
        <taxon>core chlorophytes</taxon>
        <taxon>Trebouxiophyceae</taxon>
        <taxon>Trebouxiales</taxon>
        <taxon>Trebouxiaceae</taxon>
        <taxon>Symbiochloris</taxon>
    </lineage>
</organism>
<proteinExistence type="inferred from homology"/>
<dbReference type="GO" id="GO:0000439">
    <property type="term" value="C:transcription factor TFIIH core complex"/>
    <property type="evidence" value="ECO:0007669"/>
    <property type="project" value="UniProtKB-UniRule"/>
</dbReference>
<dbReference type="EMBL" id="JALJOQ010000061">
    <property type="protein sequence ID" value="KAK9803213.1"/>
    <property type="molecule type" value="Genomic_DNA"/>
</dbReference>
<dbReference type="Gene3D" id="3.40.50.410">
    <property type="entry name" value="von Willebrand factor, type A domain"/>
    <property type="match status" value="1"/>
</dbReference>
<keyword evidence="4 11" id="KW-0227">DNA damage</keyword>
<dbReference type="AlphaFoldDB" id="A0AAW1P3S2"/>
<evidence type="ECO:0000256" key="9">
    <source>
        <dbReference type="ARBA" id="ARBA00023204"/>
    </source>
</evidence>
<evidence type="ECO:0000256" key="5">
    <source>
        <dbReference type="ARBA" id="ARBA00022771"/>
    </source>
</evidence>
<keyword evidence="10 11" id="KW-0539">Nucleus</keyword>
<comment type="caution">
    <text evidence="12">The sequence shown here is derived from an EMBL/GenBank/DDBJ whole genome shotgun (WGS) entry which is preliminary data.</text>
</comment>
<evidence type="ECO:0000256" key="7">
    <source>
        <dbReference type="ARBA" id="ARBA00023015"/>
    </source>
</evidence>
<comment type="subcellular location">
    <subcellularLocation>
        <location evidence="1 11">Nucleus</location>
    </subcellularLocation>
</comment>
<dbReference type="GO" id="GO:0006355">
    <property type="term" value="P:regulation of DNA-templated transcription"/>
    <property type="evidence" value="ECO:0007669"/>
    <property type="project" value="InterPro"/>
</dbReference>
<dbReference type="PANTHER" id="PTHR12831:SF0">
    <property type="entry name" value="GENERAL TRANSCRIPTION FACTOR IIH SUBUNIT 3"/>
    <property type="match status" value="1"/>
</dbReference>
<dbReference type="InterPro" id="IPR036465">
    <property type="entry name" value="vWFA_dom_sf"/>
</dbReference>
<evidence type="ECO:0000256" key="6">
    <source>
        <dbReference type="ARBA" id="ARBA00022833"/>
    </source>
</evidence>
<keyword evidence="3 11" id="KW-0479">Metal-binding</keyword>
<evidence type="ECO:0000256" key="2">
    <source>
        <dbReference type="ARBA" id="ARBA00005273"/>
    </source>
</evidence>
<dbReference type="InterPro" id="IPR004600">
    <property type="entry name" value="TFIIH_Tfb4/GTF2H3"/>
</dbReference>
<evidence type="ECO:0000256" key="4">
    <source>
        <dbReference type="ARBA" id="ARBA00022763"/>
    </source>
</evidence>
<dbReference type="GO" id="GO:0008270">
    <property type="term" value="F:zinc ion binding"/>
    <property type="evidence" value="ECO:0007669"/>
    <property type="project" value="UniProtKB-KW"/>
</dbReference>
<comment type="function">
    <text evidence="11">Component of the general transcription and DNA repair factor IIH (TFIIH) core complex, which is involved in general and transcription-coupled nucleotide excision repair (NER) of damaged DNA and, when complexed to CAK, in RNA transcription by RNA polymerase II. In NER, TFIIH acts by opening DNA around the lesion to allow the excision of the damaged oligonucleotide and its replacement by a new DNA fragment. In transcription, TFIIH has an essential role in transcription initiation. When the pre-initiation complex (PIC) has been established, TFIIH is required for promoter opening and promoter escape. Phosphorylation of the C-terminal tail (CTD) of the largest subunit of RNA polymerase II by the kinase module CAK controls the initiation of transcription.</text>
</comment>